<gene>
    <name evidence="3" type="ORF">GCM10023320_70750</name>
</gene>
<evidence type="ECO:0000259" key="1">
    <source>
        <dbReference type="Pfam" id="PF01968"/>
    </source>
</evidence>
<evidence type="ECO:0000313" key="3">
    <source>
        <dbReference type="EMBL" id="GAA5137655.1"/>
    </source>
</evidence>
<evidence type="ECO:0000259" key="2">
    <source>
        <dbReference type="Pfam" id="PF05378"/>
    </source>
</evidence>
<dbReference type="Proteomes" id="UP001500804">
    <property type="component" value="Unassembled WGS sequence"/>
</dbReference>
<sequence>MKTPIRVGIDVGGTFTDAVAIDAASLELIGTAKVLTTHRHPDGVARGIINALKELLENCGRSADDVVFLAHGTTQATNALLEGDVATVGVVGLGRGLDGWRTKAVRHLSRLELAPGKHLPLTYAHAKASAQVPDAVAAVHRAGAEVVVGVEAFSVDDPDGELAVVRAAESQRLPATATHDISKLYGLKKRARTAALNASILPRMLGTAELVRSSIDHAGIHAPLMVMRCDGGVMSLDEMRRRPLLTILSGPAAGAAGALLAERVSEGVFLETGGTSTDISVIRDGRVAVAYAKVGGYATYLKSLDVRTVGVGGGSLVRVSGGRVTDVGPRSAHIAGLDYGCFADPDLLRGGRLETARPMEGDPADYAVVVTDRGRFAITVTCAANALGVVPRGDYAHAEPTAARLVIEPLAARLGCSVDDAARQILDRATGRVREVVDEMVKDYRLDRESIELVGGGGGAATVTLHLGSTMGLPARIAAHSSVISPIGVALALVRDTVERVIPAPTQQDILSVRAEAERAVLAQGASPATVEVEVSIDPQRNVVAAVATGATDMHTRAPADATDDAAVEAAARSMHVDAAVVQRAATTPQFRVYTAVRARGGLVGRVTRPRHPVRVVDADGVVRVGAPDAHVRATTVGEARAGLAKVLEEFTSYGDSGARAPAIHLLVGARVVNLAGMTHPDQVLALADTELSGRADEEDVVLVVEERS</sequence>
<organism evidence="3 4">
    <name type="scientific">Pseudonocardia adelaidensis</name>
    <dbReference type="NCBI Taxonomy" id="648754"/>
    <lineage>
        <taxon>Bacteria</taxon>
        <taxon>Bacillati</taxon>
        <taxon>Actinomycetota</taxon>
        <taxon>Actinomycetes</taxon>
        <taxon>Pseudonocardiales</taxon>
        <taxon>Pseudonocardiaceae</taxon>
        <taxon>Pseudonocardia</taxon>
    </lineage>
</organism>
<dbReference type="InterPro" id="IPR008040">
    <property type="entry name" value="Hydant_A_N"/>
</dbReference>
<dbReference type="SUPFAM" id="SSF53067">
    <property type="entry name" value="Actin-like ATPase domain"/>
    <property type="match status" value="1"/>
</dbReference>
<dbReference type="Pfam" id="PF01968">
    <property type="entry name" value="Hydantoinase_A"/>
    <property type="match status" value="1"/>
</dbReference>
<proteinExistence type="predicted"/>
<feature type="domain" description="Hydantoinase A/oxoprolinase" evidence="1">
    <location>
        <begin position="190"/>
        <end position="496"/>
    </location>
</feature>
<feature type="domain" description="Hydantoinase/oxoprolinase N-terminal" evidence="2">
    <location>
        <begin position="6"/>
        <end position="169"/>
    </location>
</feature>
<evidence type="ECO:0000313" key="4">
    <source>
        <dbReference type="Proteomes" id="UP001500804"/>
    </source>
</evidence>
<dbReference type="RefSeq" id="WP_345611269.1">
    <property type="nucleotide sequence ID" value="NZ_BAABJO010000038.1"/>
</dbReference>
<dbReference type="PANTHER" id="PTHR11365">
    <property type="entry name" value="5-OXOPROLINASE RELATED"/>
    <property type="match status" value="1"/>
</dbReference>
<dbReference type="EMBL" id="BAABJO010000038">
    <property type="protein sequence ID" value="GAA5137655.1"/>
    <property type="molecule type" value="Genomic_DNA"/>
</dbReference>
<dbReference type="Pfam" id="PF05378">
    <property type="entry name" value="Hydant_A_N"/>
    <property type="match status" value="1"/>
</dbReference>
<dbReference type="InterPro" id="IPR002821">
    <property type="entry name" value="Hydantoinase_A"/>
</dbReference>
<keyword evidence="4" id="KW-1185">Reference proteome</keyword>
<accession>A0ABP9P2N2</accession>
<reference evidence="4" key="1">
    <citation type="journal article" date="2019" name="Int. J. Syst. Evol. Microbiol.">
        <title>The Global Catalogue of Microorganisms (GCM) 10K type strain sequencing project: providing services to taxonomists for standard genome sequencing and annotation.</title>
        <authorList>
            <consortium name="The Broad Institute Genomics Platform"/>
            <consortium name="The Broad Institute Genome Sequencing Center for Infectious Disease"/>
            <person name="Wu L."/>
            <person name="Ma J."/>
        </authorList>
    </citation>
    <scope>NUCLEOTIDE SEQUENCE [LARGE SCALE GENOMIC DNA]</scope>
    <source>
        <strain evidence="4">JCM 18302</strain>
    </source>
</reference>
<dbReference type="InterPro" id="IPR045079">
    <property type="entry name" value="Oxoprolinase-like"/>
</dbReference>
<comment type="caution">
    <text evidence="3">The sequence shown here is derived from an EMBL/GenBank/DDBJ whole genome shotgun (WGS) entry which is preliminary data.</text>
</comment>
<protein>
    <submittedName>
        <fullName evidence="3">Hydantoinase/oxoprolinase family protein</fullName>
    </submittedName>
</protein>
<dbReference type="InterPro" id="IPR043129">
    <property type="entry name" value="ATPase_NBD"/>
</dbReference>
<dbReference type="PANTHER" id="PTHR11365:SF23">
    <property type="entry name" value="HYPOTHETICAL 5-OXOPROLINASE (EUROFUNG)-RELATED"/>
    <property type="match status" value="1"/>
</dbReference>
<name>A0ABP9P2N2_9PSEU</name>